<proteinExistence type="predicted"/>
<evidence type="ECO:0000313" key="2">
    <source>
        <dbReference type="EMBL" id="RGB74182.1"/>
    </source>
</evidence>
<reference evidence="2 3" key="1">
    <citation type="submission" date="2018-08" db="EMBL/GenBank/DDBJ databases">
        <title>A genome reference for cultivated species of the human gut microbiota.</title>
        <authorList>
            <person name="Zou Y."/>
            <person name="Xue W."/>
            <person name="Luo G."/>
        </authorList>
    </citation>
    <scope>NUCLEOTIDE SEQUENCE [LARGE SCALE GENOMIC DNA]</scope>
    <source>
        <strain evidence="2 3">AF45-17</strain>
    </source>
</reference>
<dbReference type="EMBL" id="QVEP01000057">
    <property type="protein sequence ID" value="RGB74182.1"/>
    <property type="molecule type" value="Genomic_DNA"/>
</dbReference>
<dbReference type="AlphaFoldDB" id="A0A3E2TF70"/>
<comment type="caution">
    <text evidence="2">The sequence shown here is derived from an EMBL/GenBank/DDBJ whole genome shotgun (WGS) entry which is preliminary data.</text>
</comment>
<organism evidence="2 3">
    <name type="scientific">Coprococcus catus</name>
    <dbReference type="NCBI Taxonomy" id="116085"/>
    <lineage>
        <taxon>Bacteria</taxon>
        <taxon>Bacillati</taxon>
        <taxon>Bacillota</taxon>
        <taxon>Clostridia</taxon>
        <taxon>Lachnospirales</taxon>
        <taxon>Lachnospiraceae</taxon>
        <taxon>Coprococcus</taxon>
    </lineage>
</organism>
<dbReference type="Proteomes" id="UP000260773">
    <property type="component" value="Unassembled WGS sequence"/>
</dbReference>
<evidence type="ECO:0000256" key="1">
    <source>
        <dbReference type="SAM" id="SignalP"/>
    </source>
</evidence>
<protein>
    <submittedName>
        <fullName evidence="2">Uncharacterized protein</fullName>
    </submittedName>
</protein>
<evidence type="ECO:0000313" key="3">
    <source>
        <dbReference type="Proteomes" id="UP000260773"/>
    </source>
</evidence>
<name>A0A3E2TF70_9FIRM</name>
<feature type="signal peptide" evidence="1">
    <location>
        <begin position="1"/>
        <end position="25"/>
    </location>
</feature>
<sequence length="299" mass="32178">MKKLTGILLAVCMTASLLIGCGQKAANQSTQTTESQTATVQTEISRESSEEVSDVQHCLLLAGKNGTWLLADRENGTVFTTEVPSDLTDESGKKISAEILKAGDYVDVYGDGIMLESYPGQYPGVNKMVVTGEGTTDELKQYQDVIDMVFAEPDTSETPTAGVVYASSLGQTMGLMTGPMNYTWKAPSGGSEDDTVTACGAAVMQTENLEKMAVDEGKTDFTISCDLVPNKATVRRWSADQYPAADDTDVDSTAEDVTVDKDDTGNFVIKDVEPGYVYEVTLTWEYGEAQYGFVTAEIK</sequence>
<feature type="chain" id="PRO_5038785608" evidence="1">
    <location>
        <begin position="26"/>
        <end position="299"/>
    </location>
</feature>
<keyword evidence="1" id="KW-0732">Signal</keyword>
<gene>
    <name evidence="2" type="ORF">DW070_15165</name>
</gene>
<dbReference type="PROSITE" id="PS51257">
    <property type="entry name" value="PROKAR_LIPOPROTEIN"/>
    <property type="match status" value="1"/>
</dbReference>
<accession>A0A3E2TF70</accession>